<dbReference type="RefSeq" id="WP_188712525.1">
    <property type="nucleotide sequence ID" value="NZ_BMHO01000001.1"/>
</dbReference>
<name>A0A916YFC1_9MICO</name>
<dbReference type="EMBL" id="BMHO01000001">
    <property type="protein sequence ID" value="GGD42925.1"/>
    <property type="molecule type" value="Genomic_DNA"/>
</dbReference>
<dbReference type="Proteomes" id="UP000633205">
    <property type="component" value="Unassembled WGS sequence"/>
</dbReference>
<keyword evidence="3" id="KW-1185">Reference proteome</keyword>
<gene>
    <name evidence="2" type="ORF">GCM10010915_25030</name>
</gene>
<dbReference type="InterPro" id="IPR025597">
    <property type="entry name" value="DUF4345"/>
</dbReference>
<reference evidence="2" key="1">
    <citation type="journal article" date="2014" name="Int. J. Syst. Evol. Microbiol.">
        <title>Complete genome sequence of Corynebacterium casei LMG S-19264T (=DSM 44701T), isolated from a smear-ripened cheese.</title>
        <authorList>
            <consortium name="US DOE Joint Genome Institute (JGI-PGF)"/>
            <person name="Walter F."/>
            <person name="Albersmeier A."/>
            <person name="Kalinowski J."/>
            <person name="Ruckert C."/>
        </authorList>
    </citation>
    <scope>NUCLEOTIDE SEQUENCE</scope>
    <source>
        <strain evidence="2">CGMCC 1.15152</strain>
    </source>
</reference>
<dbReference type="AlphaFoldDB" id="A0A916YFC1"/>
<reference evidence="2" key="2">
    <citation type="submission" date="2020-09" db="EMBL/GenBank/DDBJ databases">
        <authorList>
            <person name="Sun Q."/>
            <person name="Zhou Y."/>
        </authorList>
    </citation>
    <scope>NUCLEOTIDE SEQUENCE</scope>
    <source>
        <strain evidence="2">CGMCC 1.15152</strain>
    </source>
</reference>
<protein>
    <recommendedName>
        <fullName evidence="4">DUF4345 domain-containing protein</fullName>
    </recommendedName>
</protein>
<keyword evidence="1" id="KW-0812">Transmembrane</keyword>
<dbReference type="Pfam" id="PF14248">
    <property type="entry name" value="DUF4345"/>
    <property type="match status" value="1"/>
</dbReference>
<evidence type="ECO:0000313" key="2">
    <source>
        <dbReference type="EMBL" id="GGD42925.1"/>
    </source>
</evidence>
<sequence length="144" mass="15564">MKTTPRRSSPDSMEPELSAGVIRTVLAILGTIATGTGLLVALRGTASIPGGAPTVASNDSALRFYAVWWAAQGPAAWRLARDPDLDERRLRAVCATMFLGGFARLAAMRTSGRPHRLFEALTVSELLLPPVLIAVRRRMAARRR</sequence>
<keyword evidence="1" id="KW-0472">Membrane</keyword>
<comment type="caution">
    <text evidence="2">The sequence shown here is derived from an EMBL/GenBank/DDBJ whole genome shotgun (WGS) entry which is preliminary data.</text>
</comment>
<evidence type="ECO:0008006" key="4">
    <source>
        <dbReference type="Google" id="ProtNLM"/>
    </source>
</evidence>
<feature type="transmembrane region" description="Helical" evidence="1">
    <location>
        <begin position="21"/>
        <end position="42"/>
    </location>
</feature>
<evidence type="ECO:0000313" key="3">
    <source>
        <dbReference type="Proteomes" id="UP000633205"/>
    </source>
</evidence>
<evidence type="ECO:0000256" key="1">
    <source>
        <dbReference type="SAM" id="Phobius"/>
    </source>
</evidence>
<proteinExistence type="predicted"/>
<keyword evidence="1" id="KW-1133">Transmembrane helix</keyword>
<organism evidence="2 3">
    <name type="scientific">Microbacterium faecale</name>
    <dbReference type="NCBI Taxonomy" id="1804630"/>
    <lineage>
        <taxon>Bacteria</taxon>
        <taxon>Bacillati</taxon>
        <taxon>Actinomycetota</taxon>
        <taxon>Actinomycetes</taxon>
        <taxon>Micrococcales</taxon>
        <taxon>Microbacteriaceae</taxon>
        <taxon>Microbacterium</taxon>
    </lineage>
</organism>
<accession>A0A916YFC1</accession>